<feature type="transmembrane region" description="Helical" evidence="1">
    <location>
        <begin position="38"/>
        <end position="58"/>
    </location>
</feature>
<reference evidence="2" key="1">
    <citation type="submission" date="2021-05" db="EMBL/GenBank/DDBJ databases">
        <authorList>
            <person name="Alioto T."/>
            <person name="Alioto T."/>
            <person name="Gomez Garrido J."/>
        </authorList>
    </citation>
    <scope>NUCLEOTIDE SEQUENCE</scope>
</reference>
<protein>
    <submittedName>
        <fullName evidence="2">Uncharacterized protein</fullName>
    </submittedName>
</protein>
<keyword evidence="1" id="KW-0472">Membrane</keyword>
<evidence type="ECO:0000256" key="1">
    <source>
        <dbReference type="SAM" id="Phobius"/>
    </source>
</evidence>
<accession>A0A8D9E5Q3</accession>
<name>A0A8D9E5Q3_9HEMI</name>
<keyword evidence="1" id="KW-0812">Transmembrane</keyword>
<proteinExistence type="predicted"/>
<dbReference type="AlphaFoldDB" id="A0A8D9E5Q3"/>
<sequence>MYEMLPADVCILIISKDSRPCQLYSCCLKPNSSVVGLLYGKCFCIFLLNRAHLLLLMCPSFHFHSLSFSIWLRYCAVLSKITIFLNIPIILISVKIEYQQ</sequence>
<dbReference type="EMBL" id="HBUF01413679">
    <property type="protein sequence ID" value="CAG6739515.1"/>
    <property type="molecule type" value="Transcribed_RNA"/>
</dbReference>
<feature type="transmembrane region" description="Helical" evidence="1">
    <location>
        <begin position="70"/>
        <end position="94"/>
    </location>
</feature>
<organism evidence="2">
    <name type="scientific">Cacopsylla melanoneura</name>
    <dbReference type="NCBI Taxonomy" id="428564"/>
    <lineage>
        <taxon>Eukaryota</taxon>
        <taxon>Metazoa</taxon>
        <taxon>Ecdysozoa</taxon>
        <taxon>Arthropoda</taxon>
        <taxon>Hexapoda</taxon>
        <taxon>Insecta</taxon>
        <taxon>Pterygota</taxon>
        <taxon>Neoptera</taxon>
        <taxon>Paraneoptera</taxon>
        <taxon>Hemiptera</taxon>
        <taxon>Sternorrhyncha</taxon>
        <taxon>Psylloidea</taxon>
        <taxon>Psyllidae</taxon>
        <taxon>Psyllinae</taxon>
        <taxon>Cacopsylla</taxon>
    </lineage>
</organism>
<evidence type="ECO:0000313" key="2">
    <source>
        <dbReference type="EMBL" id="CAG6739515.1"/>
    </source>
</evidence>
<keyword evidence="1" id="KW-1133">Transmembrane helix</keyword>